<comment type="similarity">
    <text evidence="2">Belongs to the binding-protein-dependent transport system permease family. HisMQ subfamily.</text>
</comment>
<feature type="transmembrane region" description="Helical" evidence="9">
    <location>
        <begin position="20"/>
        <end position="42"/>
    </location>
</feature>
<evidence type="ECO:0000259" key="10">
    <source>
        <dbReference type="PROSITE" id="PS50928"/>
    </source>
</evidence>
<keyword evidence="8 9" id="KW-0472">Membrane</keyword>
<sequence length="246" mass="27715">MINWTLVREMLPVFWDGLQMTLILLIASAITGLLLAVPLAVARAARSRWLSWPAFGYTYVIRGTPLLVQLFIIYYGLPQFGLIRNSALWPLLRDPWFCAWLAFTLNTTAYTAEIFAGAIRTTPPGEIEAARAMGLTRAQVFRDVFWPGAWRRALPQYGNEIVQLMHATALASTVTIVEILRVGRDVYTNYLVIPESFGLAALFYLGLTVLLTTMFRLLERHFLRHLDPRASATPAQAEPRKAPLHA</sequence>
<dbReference type="OrthoDB" id="9814550at2"/>
<keyword evidence="5" id="KW-0997">Cell inner membrane</keyword>
<gene>
    <name evidence="11" type="ORF">SAMN05660710_00594</name>
</gene>
<evidence type="ECO:0000256" key="9">
    <source>
        <dbReference type="RuleBase" id="RU363032"/>
    </source>
</evidence>
<accession>A0A1G5CYW4</accession>
<dbReference type="PANTHER" id="PTHR30614">
    <property type="entry name" value="MEMBRANE COMPONENT OF AMINO ACID ABC TRANSPORTER"/>
    <property type="match status" value="1"/>
</dbReference>
<evidence type="ECO:0000313" key="12">
    <source>
        <dbReference type="Proteomes" id="UP000199502"/>
    </source>
</evidence>
<feature type="domain" description="ABC transmembrane type-1" evidence="10">
    <location>
        <begin position="18"/>
        <end position="218"/>
    </location>
</feature>
<name>A0A1G5CYW4_9RHOB</name>
<evidence type="ECO:0000313" key="11">
    <source>
        <dbReference type="EMBL" id="SCY07779.1"/>
    </source>
</evidence>
<evidence type="ECO:0000256" key="2">
    <source>
        <dbReference type="ARBA" id="ARBA00010072"/>
    </source>
</evidence>
<feature type="transmembrane region" description="Helical" evidence="9">
    <location>
        <begin position="197"/>
        <end position="218"/>
    </location>
</feature>
<keyword evidence="3 9" id="KW-0813">Transport</keyword>
<feature type="transmembrane region" description="Helical" evidence="9">
    <location>
        <begin position="54"/>
        <end position="77"/>
    </location>
</feature>
<dbReference type="PROSITE" id="PS50928">
    <property type="entry name" value="ABC_TM1"/>
    <property type="match status" value="1"/>
</dbReference>
<evidence type="ECO:0000256" key="7">
    <source>
        <dbReference type="ARBA" id="ARBA00022989"/>
    </source>
</evidence>
<evidence type="ECO:0000256" key="8">
    <source>
        <dbReference type="ARBA" id="ARBA00023136"/>
    </source>
</evidence>
<dbReference type="AlphaFoldDB" id="A0A1G5CYW4"/>
<dbReference type="GO" id="GO:0043190">
    <property type="term" value="C:ATP-binding cassette (ABC) transporter complex"/>
    <property type="evidence" value="ECO:0007669"/>
    <property type="project" value="InterPro"/>
</dbReference>
<proteinExistence type="inferred from homology"/>
<keyword evidence="12" id="KW-1185">Reference proteome</keyword>
<dbReference type="InterPro" id="IPR000515">
    <property type="entry name" value="MetI-like"/>
</dbReference>
<organism evidence="11 12">
    <name type="scientific">Paracoccus tibetensis</name>
    <dbReference type="NCBI Taxonomy" id="336292"/>
    <lineage>
        <taxon>Bacteria</taxon>
        <taxon>Pseudomonadati</taxon>
        <taxon>Pseudomonadota</taxon>
        <taxon>Alphaproteobacteria</taxon>
        <taxon>Rhodobacterales</taxon>
        <taxon>Paracoccaceae</taxon>
        <taxon>Paracoccus</taxon>
    </lineage>
</organism>
<dbReference type="InterPro" id="IPR010065">
    <property type="entry name" value="AA_ABC_transptr_permease_3TM"/>
</dbReference>
<dbReference type="CDD" id="cd06261">
    <property type="entry name" value="TM_PBP2"/>
    <property type="match status" value="1"/>
</dbReference>
<dbReference type="STRING" id="336292.SAMN05660710_00594"/>
<dbReference type="GO" id="GO:0006865">
    <property type="term" value="P:amino acid transport"/>
    <property type="evidence" value="ECO:0007669"/>
    <property type="project" value="TreeGrafter"/>
</dbReference>
<comment type="subcellular location">
    <subcellularLocation>
        <location evidence="1">Cell inner membrane</location>
        <topology evidence="1">Multi-pass membrane protein</topology>
    </subcellularLocation>
    <subcellularLocation>
        <location evidence="9">Cell membrane</location>
        <topology evidence="9">Multi-pass membrane protein</topology>
    </subcellularLocation>
</comment>
<dbReference type="GO" id="GO:0022857">
    <property type="term" value="F:transmembrane transporter activity"/>
    <property type="evidence" value="ECO:0007669"/>
    <property type="project" value="InterPro"/>
</dbReference>
<dbReference type="Proteomes" id="UP000199502">
    <property type="component" value="Unassembled WGS sequence"/>
</dbReference>
<dbReference type="Gene3D" id="1.10.3720.10">
    <property type="entry name" value="MetI-like"/>
    <property type="match status" value="1"/>
</dbReference>
<dbReference type="InterPro" id="IPR043429">
    <property type="entry name" value="ArtM/GltK/GlnP/TcyL/YhdX-like"/>
</dbReference>
<evidence type="ECO:0000256" key="4">
    <source>
        <dbReference type="ARBA" id="ARBA00022475"/>
    </source>
</evidence>
<evidence type="ECO:0000256" key="5">
    <source>
        <dbReference type="ARBA" id="ARBA00022519"/>
    </source>
</evidence>
<dbReference type="InterPro" id="IPR035906">
    <property type="entry name" value="MetI-like_sf"/>
</dbReference>
<dbReference type="Pfam" id="PF00528">
    <property type="entry name" value="BPD_transp_1"/>
    <property type="match status" value="1"/>
</dbReference>
<dbReference type="SUPFAM" id="SSF161098">
    <property type="entry name" value="MetI-like"/>
    <property type="match status" value="1"/>
</dbReference>
<evidence type="ECO:0000256" key="6">
    <source>
        <dbReference type="ARBA" id="ARBA00022692"/>
    </source>
</evidence>
<dbReference type="NCBIfam" id="TIGR01726">
    <property type="entry name" value="HEQRo_perm_3TM"/>
    <property type="match status" value="1"/>
</dbReference>
<dbReference type="RefSeq" id="WP_090740135.1">
    <property type="nucleotide sequence ID" value="NZ_FMVT01000002.1"/>
</dbReference>
<keyword evidence="7 9" id="KW-1133">Transmembrane helix</keyword>
<evidence type="ECO:0000256" key="3">
    <source>
        <dbReference type="ARBA" id="ARBA00022448"/>
    </source>
</evidence>
<protein>
    <submittedName>
        <fullName evidence="11">Arginine/ornithine transport system permease protein</fullName>
    </submittedName>
</protein>
<reference evidence="11 12" key="1">
    <citation type="submission" date="2016-10" db="EMBL/GenBank/DDBJ databases">
        <authorList>
            <person name="de Groot N.N."/>
        </authorList>
    </citation>
    <scope>NUCLEOTIDE SEQUENCE [LARGE SCALE GENOMIC DNA]</scope>
    <source>
        <strain evidence="11 12">CGMCC 1.8925</strain>
    </source>
</reference>
<dbReference type="PANTHER" id="PTHR30614:SF10">
    <property type="entry name" value="ARGININE ABC TRANSPORTER PERMEASE PROTEIN ARTM"/>
    <property type="match status" value="1"/>
</dbReference>
<dbReference type="EMBL" id="FMVT01000002">
    <property type="protein sequence ID" value="SCY07779.1"/>
    <property type="molecule type" value="Genomic_DNA"/>
</dbReference>
<evidence type="ECO:0000256" key="1">
    <source>
        <dbReference type="ARBA" id="ARBA00004429"/>
    </source>
</evidence>
<keyword evidence="4" id="KW-1003">Cell membrane</keyword>
<keyword evidence="6 9" id="KW-0812">Transmembrane</keyword>